<dbReference type="AlphaFoldDB" id="A0A8D8QMS6"/>
<protein>
    <recommendedName>
        <fullName evidence="2">MADF domain-containing protein</fullName>
    </recommendedName>
</protein>
<dbReference type="SMART" id="SM00595">
    <property type="entry name" value="MADF"/>
    <property type="match status" value="1"/>
</dbReference>
<feature type="region of interest" description="Disordered" evidence="1">
    <location>
        <begin position="135"/>
        <end position="155"/>
    </location>
</feature>
<dbReference type="GO" id="GO:0005634">
    <property type="term" value="C:nucleus"/>
    <property type="evidence" value="ECO:0007669"/>
    <property type="project" value="TreeGrafter"/>
</dbReference>
<proteinExistence type="predicted"/>
<dbReference type="GO" id="GO:0005667">
    <property type="term" value="C:transcription regulator complex"/>
    <property type="evidence" value="ECO:0007669"/>
    <property type="project" value="TreeGrafter"/>
</dbReference>
<organism evidence="3">
    <name type="scientific">Cacopsylla melanoneura</name>
    <dbReference type="NCBI Taxonomy" id="428564"/>
    <lineage>
        <taxon>Eukaryota</taxon>
        <taxon>Metazoa</taxon>
        <taxon>Ecdysozoa</taxon>
        <taxon>Arthropoda</taxon>
        <taxon>Hexapoda</taxon>
        <taxon>Insecta</taxon>
        <taxon>Pterygota</taxon>
        <taxon>Neoptera</taxon>
        <taxon>Paraneoptera</taxon>
        <taxon>Hemiptera</taxon>
        <taxon>Sternorrhyncha</taxon>
        <taxon>Psylloidea</taxon>
        <taxon>Psyllidae</taxon>
        <taxon>Psyllinae</taxon>
        <taxon>Cacopsylla</taxon>
    </lineage>
</organism>
<dbReference type="PANTHER" id="PTHR12243">
    <property type="entry name" value="MADF DOMAIN TRANSCRIPTION FACTOR"/>
    <property type="match status" value="1"/>
</dbReference>
<feature type="domain" description="MADF" evidence="2">
    <location>
        <begin position="8"/>
        <end position="111"/>
    </location>
</feature>
<sequence length="249" mass="29550">MNKIDNEQLISLVEARPALWDKHSDDYKDKNLKSECWREICLVLNEDFNVLDQNERREYEKLIHSKWAGLRDSWVKKNKEQMQEKATGFGTRKSRPYIYDQQLSFLRKVYSEAPNVVTVVFDEEDVNSIDKYITPDEHDQHNLDSGVQRPSTEKRKIPSKYDELEYKMMKFFDHQMKESNANATLLKMNTYEENHHLSFFKGILPSLNMLDDDQTLEFQAGVISLIQKIKYQTRGSNSSDLPYHEHYKQ</sequence>
<dbReference type="InterPro" id="IPR006578">
    <property type="entry name" value="MADF-dom"/>
</dbReference>
<accession>A0A8D8QMS6</accession>
<dbReference type="EMBL" id="HBUF01087429">
    <property type="protein sequence ID" value="CAG6634726.1"/>
    <property type="molecule type" value="Transcribed_RNA"/>
</dbReference>
<dbReference type="GO" id="GO:0006357">
    <property type="term" value="P:regulation of transcription by RNA polymerase II"/>
    <property type="evidence" value="ECO:0007669"/>
    <property type="project" value="TreeGrafter"/>
</dbReference>
<name>A0A8D8QMS6_9HEMI</name>
<dbReference type="InterPro" id="IPR039353">
    <property type="entry name" value="TF_Adf1"/>
</dbReference>
<dbReference type="PROSITE" id="PS51029">
    <property type="entry name" value="MADF"/>
    <property type="match status" value="1"/>
</dbReference>
<evidence type="ECO:0000313" key="3">
    <source>
        <dbReference type="EMBL" id="CAG6634726.1"/>
    </source>
</evidence>
<evidence type="ECO:0000259" key="2">
    <source>
        <dbReference type="PROSITE" id="PS51029"/>
    </source>
</evidence>
<dbReference type="PANTHER" id="PTHR12243:SF69">
    <property type="entry name" value="SI:CH73-59F11.3"/>
    <property type="match status" value="1"/>
</dbReference>
<dbReference type="EMBL" id="HBUF01590080">
    <property type="protein sequence ID" value="CAG6773046.1"/>
    <property type="molecule type" value="Transcribed_RNA"/>
</dbReference>
<evidence type="ECO:0000256" key="1">
    <source>
        <dbReference type="SAM" id="MobiDB-lite"/>
    </source>
</evidence>
<reference evidence="3" key="1">
    <citation type="submission" date="2021-05" db="EMBL/GenBank/DDBJ databases">
        <authorList>
            <person name="Alioto T."/>
            <person name="Alioto T."/>
            <person name="Gomez Garrido J."/>
        </authorList>
    </citation>
    <scope>NUCLEOTIDE SEQUENCE</scope>
</reference>
<dbReference type="Pfam" id="PF10545">
    <property type="entry name" value="MADF_DNA_bdg"/>
    <property type="match status" value="1"/>
</dbReference>
<dbReference type="EMBL" id="HBUF01425454">
    <property type="protein sequence ID" value="CAG6741343.1"/>
    <property type="molecule type" value="Transcribed_RNA"/>
</dbReference>